<feature type="compositionally biased region" description="Basic residues" evidence="1">
    <location>
        <begin position="75"/>
        <end position="84"/>
    </location>
</feature>
<feature type="compositionally biased region" description="Basic and acidic residues" evidence="1">
    <location>
        <begin position="115"/>
        <end position="124"/>
    </location>
</feature>
<accession>A0AAD7GEE7</accession>
<gene>
    <name evidence="2" type="ORF">B0H17DRAFT_1205842</name>
</gene>
<sequence>MCKVGDKVAAQSTAAPAIQDERLYLPSDLTQIERQQMALVDLGVEEERWREGQAFDALRALQNVVKALSALRNRKVKNERKQKQNTRAGDHIEETIKRRDHHMDKHRSGPKPRIKSMEKPVKVG</sequence>
<protein>
    <submittedName>
        <fullName evidence="2">Uncharacterized protein</fullName>
    </submittedName>
</protein>
<name>A0AAD7GEE7_MYCRO</name>
<evidence type="ECO:0000313" key="2">
    <source>
        <dbReference type="EMBL" id="KAJ7681431.1"/>
    </source>
</evidence>
<keyword evidence="3" id="KW-1185">Reference proteome</keyword>
<feature type="region of interest" description="Disordered" evidence="1">
    <location>
        <begin position="75"/>
        <end position="124"/>
    </location>
</feature>
<dbReference type="Proteomes" id="UP001221757">
    <property type="component" value="Unassembled WGS sequence"/>
</dbReference>
<organism evidence="2 3">
    <name type="scientific">Mycena rosella</name>
    <name type="common">Pink bonnet</name>
    <name type="synonym">Agaricus rosellus</name>
    <dbReference type="NCBI Taxonomy" id="1033263"/>
    <lineage>
        <taxon>Eukaryota</taxon>
        <taxon>Fungi</taxon>
        <taxon>Dikarya</taxon>
        <taxon>Basidiomycota</taxon>
        <taxon>Agaricomycotina</taxon>
        <taxon>Agaricomycetes</taxon>
        <taxon>Agaricomycetidae</taxon>
        <taxon>Agaricales</taxon>
        <taxon>Marasmiineae</taxon>
        <taxon>Mycenaceae</taxon>
        <taxon>Mycena</taxon>
    </lineage>
</organism>
<evidence type="ECO:0000313" key="3">
    <source>
        <dbReference type="Proteomes" id="UP001221757"/>
    </source>
</evidence>
<dbReference type="AlphaFoldDB" id="A0AAD7GEE7"/>
<proteinExistence type="predicted"/>
<reference evidence="2" key="1">
    <citation type="submission" date="2023-03" db="EMBL/GenBank/DDBJ databases">
        <title>Massive genome expansion in bonnet fungi (Mycena s.s.) driven by repeated elements and novel gene families across ecological guilds.</title>
        <authorList>
            <consortium name="Lawrence Berkeley National Laboratory"/>
            <person name="Harder C.B."/>
            <person name="Miyauchi S."/>
            <person name="Viragh M."/>
            <person name="Kuo A."/>
            <person name="Thoen E."/>
            <person name="Andreopoulos B."/>
            <person name="Lu D."/>
            <person name="Skrede I."/>
            <person name="Drula E."/>
            <person name="Henrissat B."/>
            <person name="Morin E."/>
            <person name="Kohler A."/>
            <person name="Barry K."/>
            <person name="LaButti K."/>
            <person name="Morin E."/>
            <person name="Salamov A."/>
            <person name="Lipzen A."/>
            <person name="Mereny Z."/>
            <person name="Hegedus B."/>
            <person name="Baldrian P."/>
            <person name="Stursova M."/>
            <person name="Weitz H."/>
            <person name="Taylor A."/>
            <person name="Grigoriev I.V."/>
            <person name="Nagy L.G."/>
            <person name="Martin F."/>
            <person name="Kauserud H."/>
        </authorList>
    </citation>
    <scope>NUCLEOTIDE SEQUENCE</scope>
    <source>
        <strain evidence="2">CBHHK067</strain>
    </source>
</reference>
<comment type="caution">
    <text evidence="2">The sequence shown here is derived from an EMBL/GenBank/DDBJ whole genome shotgun (WGS) entry which is preliminary data.</text>
</comment>
<feature type="compositionally biased region" description="Basic and acidic residues" evidence="1">
    <location>
        <begin position="88"/>
        <end position="107"/>
    </location>
</feature>
<dbReference type="EMBL" id="JARKIE010000118">
    <property type="protein sequence ID" value="KAJ7681431.1"/>
    <property type="molecule type" value="Genomic_DNA"/>
</dbReference>
<evidence type="ECO:0000256" key="1">
    <source>
        <dbReference type="SAM" id="MobiDB-lite"/>
    </source>
</evidence>